<protein>
    <submittedName>
        <fullName evidence="2">Uncharacterized protein</fullName>
    </submittedName>
</protein>
<feature type="compositionally biased region" description="Polar residues" evidence="1">
    <location>
        <begin position="68"/>
        <end position="87"/>
    </location>
</feature>
<feature type="compositionally biased region" description="Low complexity" evidence="1">
    <location>
        <begin position="55"/>
        <end position="67"/>
    </location>
</feature>
<evidence type="ECO:0000313" key="3">
    <source>
        <dbReference type="Proteomes" id="UP001150238"/>
    </source>
</evidence>
<accession>A0A9W9DHR3</accession>
<dbReference type="EMBL" id="JANVFS010000034">
    <property type="protein sequence ID" value="KAJ4469775.1"/>
    <property type="molecule type" value="Genomic_DNA"/>
</dbReference>
<sequence>MCFRSLAKQAFGNFASKLLNGSASGSDHDVATIRAITRRKKKTRLAKKPHAPFHASEASMSSMASSSQIDNMSTTVQTSNRQSASDTLVTGGTASLLSGLIGNEVVPAERLASAANTGLEPAQIEMEPQIEEQVPLRRWVILCVREHLKTKLNSFGLWREYPHKPSHDPDGEPDCDEEGGASDNLDSDTPLNPTQTLLTGWQNNANAKITKADEDYNYNKLKDSFLETSVDIEVPSGDKNIPSKKFSIPGLLYRKPLSSPRKSIPLHPVSPLPNLENIRRLG</sequence>
<feature type="compositionally biased region" description="Basic residues" evidence="1">
    <location>
        <begin position="40"/>
        <end position="51"/>
    </location>
</feature>
<dbReference type="AlphaFoldDB" id="A0A9W9DHR3"/>
<evidence type="ECO:0000256" key="1">
    <source>
        <dbReference type="SAM" id="MobiDB-lite"/>
    </source>
</evidence>
<feature type="region of interest" description="Disordered" evidence="1">
    <location>
        <begin position="40"/>
        <end position="87"/>
    </location>
</feature>
<organism evidence="2 3">
    <name type="scientific">Lentinula lateritia</name>
    <dbReference type="NCBI Taxonomy" id="40482"/>
    <lineage>
        <taxon>Eukaryota</taxon>
        <taxon>Fungi</taxon>
        <taxon>Dikarya</taxon>
        <taxon>Basidiomycota</taxon>
        <taxon>Agaricomycotina</taxon>
        <taxon>Agaricomycetes</taxon>
        <taxon>Agaricomycetidae</taxon>
        <taxon>Agaricales</taxon>
        <taxon>Marasmiineae</taxon>
        <taxon>Omphalotaceae</taxon>
        <taxon>Lentinula</taxon>
    </lineage>
</organism>
<feature type="region of interest" description="Disordered" evidence="1">
    <location>
        <begin position="159"/>
        <end position="194"/>
    </location>
</feature>
<proteinExistence type="predicted"/>
<reference evidence="2" key="2">
    <citation type="journal article" date="2023" name="Proc. Natl. Acad. Sci. U.S.A.">
        <title>A global phylogenomic analysis of the shiitake genus Lentinula.</title>
        <authorList>
            <person name="Sierra-Patev S."/>
            <person name="Min B."/>
            <person name="Naranjo-Ortiz M."/>
            <person name="Looney B."/>
            <person name="Konkel Z."/>
            <person name="Slot J.C."/>
            <person name="Sakamoto Y."/>
            <person name="Steenwyk J.L."/>
            <person name="Rokas A."/>
            <person name="Carro J."/>
            <person name="Camarero S."/>
            <person name="Ferreira P."/>
            <person name="Molpeceres G."/>
            <person name="Ruiz-Duenas F.J."/>
            <person name="Serrano A."/>
            <person name="Henrissat B."/>
            <person name="Drula E."/>
            <person name="Hughes K.W."/>
            <person name="Mata J.L."/>
            <person name="Ishikawa N.K."/>
            <person name="Vargas-Isla R."/>
            <person name="Ushijima S."/>
            <person name="Smith C.A."/>
            <person name="Donoghue J."/>
            <person name="Ahrendt S."/>
            <person name="Andreopoulos W."/>
            <person name="He G."/>
            <person name="LaButti K."/>
            <person name="Lipzen A."/>
            <person name="Ng V."/>
            <person name="Riley R."/>
            <person name="Sandor L."/>
            <person name="Barry K."/>
            <person name="Martinez A.T."/>
            <person name="Xiao Y."/>
            <person name="Gibbons J.G."/>
            <person name="Terashima K."/>
            <person name="Grigoriev I.V."/>
            <person name="Hibbett D."/>
        </authorList>
    </citation>
    <scope>NUCLEOTIDE SEQUENCE</scope>
    <source>
        <strain evidence="2">Sp2 HRB7682 ss15</strain>
    </source>
</reference>
<comment type="caution">
    <text evidence="2">The sequence shown here is derived from an EMBL/GenBank/DDBJ whole genome shotgun (WGS) entry which is preliminary data.</text>
</comment>
<feature type="region of interest" description="Disordered" evidence="1">
    <location>
        <begin position="257"/>
        <end position="282"/>
    </location>
</feature>
<name>A0A9W9DHR3_9AGAR</name>
<feature type="compositionally biased region" description="Acidic residues" evidence="1">
    <location>
        <begin position="171"/>
        <end position="180"/>
    </location>
</feature>
<reference evidence="2" key="1">
    <citation type="submission" date="2022-08" db="EMBL/GenBank/DDBJ databases">
        <authorList>
            <consortium name="DOE Joint Genome Institute"/>
            <person name="Min B."/>
            <person name="Riley R."/>
            <person name="Sierra-Patev S."/>
            <person name="Naranjo-Ortiz M."/>
            <person name="Looney B."/>
            <person name="Konkel Z."/>
            <person name="Slot J.C."/>
            <person name="Sakamoto Y."/>
            <person name="Steenwyk J.L."/>
            <person name="Rokas A."/>
            <person name="Carro J."/>
            <person name="Camarero S."/>
            <person name="Ferreira P."/>
            <person name="Molpeceres G."/>
            <person name="Ruiz-Duenas F.J."/>
            <person name="Serrano A."/>
            <person name="Henrissat B."/>
            <person name="Drula E."/>
            <person name="Hughes K.W."/>
            <person name="Mata J.L."/>
            <person name="Ishikawa N.K."/>
            <person name="Vargas-Isla R."/>
            <person name="Ushijima S."/>
            <person name="Smith C.A."/>
            <person name="Ahrendt S."/>
            <person name="Andreopoulos W."/>
            <person name="He G."/>
            <person name="Labutti K."/>
            <person name="Lipzen A."/>
            <person name="Ng V."/>
            <person name="Sandor L."/>
            <person name="Barry K."/>
            <person name="Martinez A.T."/>
            <person name="Xiao Y."/>
            <person name="Gibbons J.G."/>
            <person name="Terashima K."/>
            <person name="Hibbett D.S."/>
            <person name="Grigoriev I.V."/>
        </authorList>
    </citation>
    <scope>NUCLEOTIDE SEQUENCE</scope>
    <source>
        <strain evidence="2">Sp2 HRB7682 ss15</strain>
    </source>
</reference>
<gene>
    <name evidence="2" type="ORF">C8J55DRAFT_492060</name>
</gene>
<dbReference type="Proteomes" id="UP001150238">
    <property type="component" value="Unassembled WGS sequence"/>
</dbReference>
<evidence type="ECO:0000313" key="2">
    <source>
        <dbReference type="EMBL" id="KAJ4469775.1"/>
    </source>
</evidence>
<feature type="compositionally biased region" description="Basic and acidic residues" evidence="1">
    <location>
        <begin position="160"/>
        <end position="170"/>
    </location>
</feature>